<reference evidence="2 3" key="1">
    <citation type="submission" date="2019-07" db="EMBL/GenBank/DDBJ databases">
        <title>Whole genome shotgun sequence of Cellulomonas terrae NBRC 100819.</title>
        <authorList>
            <person name="Hosoyama A."/>
            <person name="Uohara A."/>
            <person name="Ohji S."/>
            <person name="Ichikawa N."/>
        </authorList>
    </citation>
    <scope>NUCLEOTIDE SEQUENCE [LARGE SCALE GENOMIC DNA]</scope>
    <source>
        <strain evidence="2 3">NBRC 100819</strain>
    </source>
</reference>
<evidence type="ECO:0000256" key="1">
    <source>
        <dbReference type="SAM" id="SignalP"/>
    </source>
</evidence>
<dbReference type="AlphaFoldDB" id="A0A511JHD9"/>
<proteinExistence type="predicted"/>
<evidence type="ECO:0000313" key="2">
    <source>
        <dbReference type="EMBL" id="GEL97103.1"/>
    </source>
</evidence>
<name>A0A511JHD9_9CELL</name>
<dbReference type="RefSeq" id="WP_146844670.1">
    <property type="nucleotide sequence ID" value="NZ_BJWH01000002.1"/>
</dbReference>
<dbReference type="EMBL" id="BJWH01000002">
    <property type="protein sequence ID" value="GEL97103.1"/>
    <property type="molecule type" value="Genomic_DNA"/>
</dbReference>
<accession>A0A511JHD9</accession>
<organism evidence="2 3">
    <name type="scientific">Cellulomonas terrae</name>
    <dbReference type="NCBI Taxonomy" id="311234"/>
    <lineage>
        <taxon>Bacteria</taxon>
        <taxon>Bacillati</taxon>
        <taxon>Actinomycetota</taxon>
        <taxon>Actinomycetes</taxon>
        <taxon>Micrococcales</taxon>
        <taxon>Cellulomonadaceae</taxon>
        <taxon>Cellulomonas</taxon>
    </lineage>
</organism>
<feature type="signal peptide" evidence="1">
    <location>
        <begin position="1"/>
        <end position="28"/>
    </location>
</feature>
<sequence>MKTILRRAAVAAVVVLTAGLVGAPAAFAGGGHGGGHDGGGKTILSAELAGSLTTDPVLFQAAPGGADWVIRDGEVRLRHDGRLDVRAKGLVLTSTGANPVTQVSASVACNGAVVATTAVVPFSATGDAKIRATVTLPQRCIAPVVLLNPRGNAAVYIGITGTEG</sequence>
<comment type="caution">
    <text evidence="2">The sequence shown here is derived from an EMBL/GenBank/DDBJ whole genome shotgun (WGS) entry which is preliminary data.</text>
</comment>
<feature type="chain" id="PRO_5038864344" evidence="1">
    <location>
        <begin position="29"/>
        <end position="164"/>
    </location>
</feature>
<keyword evidence="3" id="KW-1185">Reference proteome</keyword>
<dbReference type="Proteomes" id="UP000321049">
    <property type="component" value="Unassembled WGS sequence"/>
</dbReference>
<gene>
    <name evidence="2" type="ORF">CTE05_06500</name>
</gene>
<keyword evidence="1" id="KW-0732">Signal</keyword>
<evidence type="ECO:0000313" key="3">
    <source>
        <dbReference type="Proteomes" id="UP000321049"/>
    </source>
</evidence>
<dbReference type="OrthoDB" id="5111058at2"/>
<protein>
    <submittedName>
        <fullName evidence="2">Uncharacterized protein</fullName>
    </submittedName>
</protein>